<proteinExistence type="predicted"/>
<dbReference type="EMBL" id="CP014870">
    <property type="protein sequence ID" value="ANJ57476.1"/>
    <property type="molecule type" value="Genomic_DNA"/>
</dbReference>
<protein>
    <recommendedName>
        <fullName evidence="3">Group 1 glycosyl transferase</fullName>
    </recommendedName>
</protein>
<dbReference type="STRING" id="1853130.PMA3_20860"/>
<evidence type="ECO:0008006" key="3">
    <source>
        <dbReference type="Google" id="ProtNLM"/>
    </source>
</evidence>
<gene>
    <name evidence="1" type="ORF">PMA3_20860</name>
</gene>
<dbReference type="KEGG" id="psil:PMA3_20860"/>
<dbReference type="RefSeq" id="WP_064678967.1">
    <property type="nucleotide sequence ID" value="NZ_CP014870.1"/>
</dbReference>
<reference evidence="1 2" key="1">
    <citation type="journal article" date="2018" name="Syst. Appl. Microbiol.">
        <title>Pseudomonas silesiensis sp. nov. strain A3T isolated from a biological pesticide sewage treatment plant and analysis of the complete genome sequence.</title>
        <authorList>
            <person name="Kaminski M.A."/>
            <person name="Furmanczyk E.M."/>
            <person name="Sobczak A."/>
            <person name="Dziembowski A."/>
            <person name="Lipinski L."/>
        </authorList>
    </citation>
    <scope>NUCLEOTIDE SEQUENCE [LARGE SCALE GENOMIC DNA]</scope>
    <source>
        <strain evidence="1 2">A3</strain>
    </source>
</reference>
<name>A0A191YXK8_9PSED</name>
<dbReference type="AlphaFoldDB" id="A0A191YXK8"/>
<keyword evidence="2" id="KW-1185">Reference proteome</keyword>
<dbReference type="OrthoDB" id="6631690at2"/>
<organism evidence="1 2">
    <name type="scientific">Pseudomonas silesiensis</name>
    <dbReference type="NCBI Taxonomy" id="1853130"/>
    <lineage>
        <taxon>Bacteria</taxon>
        <taxon>Pseudomonadati</taxon>
        <taxon>Pseudomonadota</taxon>
        <taxon>Gammaproteobacteria</taxon>
        <taxon>Pseudomonadales</taxon>
        <taxon>Pseudomonadaceae</taxon>
        <taxon>Pseudomonas</taxon>
    </lineage>
</organism>
<accession>A0A191YXK8</accession>
<dbReference type="Proteomes" id="UP000078354">
    <property type="component" value="Chromosome"/>
</dbReference>
<evidence type="ECO:0000313" key="1">
    <source>
        <dbReference type="EMBL" id="ANJ57476.1"/>
    </source>
</evidence>
<sequence length="479" mass="53885">MKKLIADLESKILSEADINQALDTARQYGSLLWFADIGIYDAPTIEDNLIERCVKLFQNYVIDTCDYSAPVVHVISEPLLTGGHTRLMEKLAGMHDDSVDLIISRGASMRAEQRVRNFFSKTSKVSSVRPLDIVIELVEFFYSYKKIILHIHPDDIFTVVACGVVKRLYDKEVFFVNHADHVFSYGTSVADYYFELSSYGRRLDLKKTILGKKSFLGIPVKVSEAPGDLNFKPNKDQQLLFISAGSDVKYKPNKGVGIFELVSSILEVYRSSKFLVIGSNLKTSFWWWSLKLKYGGRLEIRSHLEFDEYNKAVAKADYYVDSHPIPGGTAFAEQYLSGRRCVGLVSPIQGYSPADKLKRSSVDEVMTCINDYRHSESIFEEILAVNGIENVKRRYLACVLKGEVCENVLDVSNKWSGDVTFFKTDESSGSVDVAVPTIMSLCTLNAGFALRLFNSLTVLKKLKLIAKLVLFVVKNKVAQ</sequence>
<evidence type="ECO:0000313" key="2">
    <source>
        <dbReference type="Proteomes" id="UP000078354"/>
    </source>
</evidence>